<evidence type="ECO:0000256" key="1">
    <source>
        <dbReference type="ARBA" id="ARBA00004167"/>
    </source>
</evidence>
<evidence type="ECO:0000256" key="3">
    <source>
        <dbReference type="ARBA" id="ARBA00022676"/>
    </source>
</evidence>
<keyword evidence="10" id="KW-1185">Reference proteome</keyword>
<dbReference type="GO" id="GO:0016757">
    <property type="term" value="F:glycosyltransferase activity"/>
    <property type="evidence" value="ECO:0007669"/>
    <property type="project" value="UniProtKB-UniRule"/>
</dbReference>
<dbReference type="GO" id="GO:0005737">
    <property type="term" value="C:cytoplasm"/>
    <property type="evidence" value="ECO:0007669"/>
    <property type="project" value="TreeGrafter"/>
</dbReference>
<organism evidence="9 10">
    <name type="scientific">Haemaphysalis longicornis</name>
    <name type="common">Bush tick</name>
    <dbReference type="NCBI Taxonomy" id="44386"/>
    <lineage>
        <taxon>Eukaryota</taxon>
        <taxon>Metazoa</taxon>
        <taxon>Ecdysozoa</taxon>
        <taxon>Arthropoda</taxon>
        <taxon>Chelicerata</taxon>
        <taxon>Arachnida</taxon>
        <taxon>Acari</taxon>
        <taxon>Parasitiformes</taxon>
        <taxon>Ixodida</taxon>
        <taxon>Ixodoidea</taxon>
        <taxon>Ixodidae</taxon>
        <taxon>Haemaphysalinae</taxon>
        <taxon>Haemaphysalis</taxon>
    </lineage>
</organism>
<evidence type="ECO:0000256" key="6">
    <source>
        <dbReference type="ARBA" id="ARBA00022989"/>
    </source>
</evidence>
<evidence type="ECO:0000313" key="9">
    <source>
        <dbReference type="EMBL" id="KAH9366731.1"/>
    </source>
</evidence>
<name>A0A9J6FVD8_HAELO</name>
<evidence type="ECO:0000256" key="7">
    <source>
        <dbReference type="ARBA" id="ARBA00023136"/>
    </source>
</evidence>
<comment type="similarity">
    <text evidence="2 8">Belongs to the glycosyltransferase 92 family.</text>
</comment>
<dbReference type="AlphaFoldDB" id="A0A9J6FVD8"/>
<dbReference type="OrthoDB" id="2526284at2759"/>
<dbReference type="PANTHER" id="PTHR21461">
    <property type="entry name" value="GLYCOSYLTRANSFERASE FAMILY 92 PROTEIN"/>
    <property type="match status" value="1"/>
</dbReference>
<sequence>MIGVSLKNVSLEFRACVLTFRNSSFCAVSTCPTQQEQRTSLHFEIWDRALIQQLRSSDRDLPKTEEESWRPVTDGVHVFSAFITTTVEHAIHVVSLVQFRDSNGTSIETPPLVCAVRTSGGVTEHKARVRAVWTWLEPRLKSAFILCPAPANYEGEIQVTISARGSSEGLSLWIPVHRPPEKSEQKCCAVCVRPIFGPAISLWKVAEFIAHYRLMGARNFYFYDLEMPNDMKVLLSHMQMNGVDITVVPFKLLVDSSEVHAQGQMAGLYDCMFRSMSKSEYFIHVDLDEFIVPVQYSNISALVYGVEATSGADVVGSIVVPSTYYCAEYPLNVVSMQHRQAHLQTRIFNIHTGYIPSDDVTKYIGRTRTICNAAVHTVAQHCGHFVSVLLLASVARMNHYRRCCEYTSFDPVKRWGITLWTPSQLFLDDTVEARADAIEKELAIMGLHSVLRSTSGD</sequence>
<gene>
    <name evidence="9" type="ORF">HPB48_022792</name>
</gene>
<dbReference type="EC" id="2.4.1.-" evidence="8"/>
<evidence type="ECO:0000256" key="5">
    <source>
        <dbReference type="ARBA" id="ARBA00022692"/>
    </source>
</evidence>
<reference evidence="9 10" key="1">
    <citation type="journal article" date="2020" name="Cell">
        <title>Large-Scale Comparative Analyses of Tick Genomes Elucidate Their Genetic Diversity and Vector Capacities.</title>
        <authorList>
            <consortium name="Tick Genome and Microbiome Consortium (TIGMIC)"/>
            <person name="Jia N."/>
            <person name="Wang J."/>
            <person name="Shi W."/>
            <person name="Du L."/>
            <person name="Sun Y."/>
            <person name="Zhan W."/>
            <person name="Jiang J.F."/>
            <person name="Wang Q."/>
            <person name="Zhang B."/>
            <person name="Ji P."/>
            <person name="Bell-Sakyi L."/>
            <person name="Cui X.M."/>
            <person name="Yuan T.T."/>
            <person name="Jiang B.G."/>
            <person name="Yang W.F."/>
            <person name="Lam T.T."/>
            <person name="Chang Q.C."/>
            <person name="Ding S.J."/>
            <person name="Wang X.J."/>
            <person name="Zhu J.G."/>
            <person name="Ruan X.D."/>
            <person name="Zhao L."/>
            <person name="Wei J.T."/>
            <person name="Ye R.Z."/>
            <person name="Que T.C."/>
            <person name="Du C.H."/>
            <person name="Zhou Y.H."/>
            <person name="Cheng J.X."/>
            <person name="Dai P.F."/>
            <person name="Guo W.B."/>
            <person name="Han X.H."/>
            <person name="Huang E.J."/>
            <person name="Li L.F."/>
            <person name="Wei W."/>
            <person name="Gao Y.C."/>
            <person name="Liu J.Z."/>
            <person name="Shao H.Z."/>
            <person name="Wang X."/>
            <person name="Wang C.C."/>
            <person name="Yang T.C."/>
            <person name="Huo Q.B."/>
            <person name="Li W."/>
            <person name="Chen H.Y."/>
            <person name="Chen S.E."/>
            <person name="Zhou L.G."/>
            <person name="Ni X.B."/>
            <person name="Tian J.H."/>
            <person name="Sheng Y."/>
            <person name="Liu T."/>
            <person name="Pan Y.S."/>
            <person name="Xia L.Y."/>
            <person name="Li J."/>
            <person name="Zhao F."/>
            <person name="Cao W.C."/>
        </authorList>
    </citation>
    <scope>NUCLEOTIDE SEQUENCE [LARGE SCALE GENOMIC DNA]</scope>
    <source>
        <strain evidence="9">HaeL-2018</strain>
    </source>
</reference>
<keyword evidence="4 8" id="KW-0808">Transferase</keyword>
<keyword evidence="7" id="KW-0472">Membrane</keyword>
<evidence type="ECO:0000256" key="4">
    <source>
        <dbReference type="ARBA" id="ARBA00022679"/>
    </source>
</evidence>
<dbReference type="InterPro" id="IPR008166">
    <property type="entry name" value="Glyco_transf_92"/>
</dbReference>
<evidence type="ECO:0000313" key="10">
    <source>
        <dbReference type="Proteomes" id="UP000821853"/>
    </source>
</evidence>
<protein>
    <recommendedName>
        <fullName evidence="8">Glycosyltransferase family 92 protein</fullName>
        <ecNumber evidence="8">2.4.1.-</ecNumber>
    </recommendedName>
</protein>
<comment type="subcellular location">
    <subcellularLocation>
        <location evidence="1">Membrane</location>
        <topology evidence="1">Single-pass membrane protein</topology>
    </subcellularLocation>
</comment>
<accession>A0A9J6FVD8</accession>
<dbReference type="EMBL" id="JABSTR010000004">
    <property type="protein sequence ID" value="KAH9366731.1"/>
    <property type="molecule type" value="Genomic_DNA"/>
</dbReference>
<keyword evidence="6" id="KW-1133">Transmembrane helix</keyword>
<dbReference type="Proteomes" id="UP000821853">
    <property type="component" value="Chromosome 2"/>
</dbReference>
<keyword evidence="3 8" id="KW-0328">Glycosyltransferase</keyword>
<evidence type="ECO:0000256" key="8">
    <source>
        <dbReference type="RuleBase" id="RU366017"/>
    </source>
</evidence>
<keyword evidence="5" id="KW-0812">Transmembrane</keyword>
<dbReference type="OMA" id="VERKCCA"/>
<evidence type="ECO:0000256" key="2">
    <source>
        <dbReference type="ARBA" id="ARBA00007647"/>
    </source>
</evidence>
<dbReference type="PANTHER" id="PTHR21461:SF40">
    <property type="entry name" value="GLYCOSYLTRANSFERASE FAMILY 92 PROTEIN"/>
    <property type="match status" value="1"/>
</dbReference>
<dbReference type="GO" id="GO:0016020">
    <property type="term" value="C:membrane"/>
    <property type="evidence" value="ECO:0007669"/>
    <property type="project" value="UniProtKB-SubCell"/>
</dbReference>
<dbReference type="Pfam" id="PF01697">
    <property type="entry name" value="Glyco_transf_92"/>
    <property type="match status" value="1"/>
</dbReference>
<comment type="caution">
    <text evidence="9">The sequence shown here is derived from an EMBL/GenBank/DDBJ whole genome shotgun (WGS) entry which is preliminary data.</text>
</comment>
<dbReference type="VEuPathDB" id="VectorBase:HLOH_049056"/>
<proteinExistence type="inferred from homology"/>